<dbReference type="Pfam" id="PF01118">
    <property type="entry name" value="Semialdhyde_dh"/>
    <property type="match status" value="1"/>
</dbReference>
<evidence type="ECO:0000256" key="7">
    <source>
        <dbReference type="HAMAP-Rule" id="MF_00150"/>
    </source>
</evidence>
<dbReference type="GeneID" id="9131063"/>
<dbReference type="RefSeq" id="WP_013099482.1">
    <property type="nucleotide sequence ID" value="NC_014122.1"/>
</dbReference>
<dbReference type="KEGG" id="mif:Metin_0064"/>
<evidence type="ECO:0000256" key="4">
    <source>
        <dbReference type="ARBA" id="ARBA00022857"/>
    </source>
</evidence>
<dbReference type="STRING" id="573063.Metin_0064"/>
<dbReference type="AlphaFoldDB" id="D5VUC4"/>
<evidence type="ECO:0000256" key="5">
    <source>
        <dbReference type="ARBA" id="ARBA00023002"/>
    </source>
</evidence>
<comment type="pathway">
    <text evidence="1 7">Amino-acid biosynthesis; L-arginine biosynthesis; N(2)-acetyl-L-ornithine from L-glutamate: step 3/4.</text>
</comment>
<evidence type="ECO:0000256" key="8">
    <source>
        <dbReference type="PROSITE-ProRule" id="PRU10010"/>
    </source>
</evidence>
<comment type="catalytic activity">
    <reaction evidence="6 7">
        <text>N-acetyl-L-glutamate 5-semialdehyde + phosphate + NADP(+) = N-acetyl-L-glutamyl 5-phosphate + NADPH + H(+)</text>
        <dbReference type="Rhea" id="RHEA:21588"/>
        <dbReference type="ChEBI" id="CHEBI:15378"/>
        <dbReference type="ChEBI" id="CHEBI:29123"/>
        <dbReference type="ChEBI" id="CHEBI:43474"/>
        <dbReference type="ChEBI" id="CHEBI:57783"/>
        <dbReference type="ChEBI" id="CHEBI:57936"/>
        <dbReference type="ChEBI" id="CHEBI:58349"/>
        <dbReference type="EC" id="1.2.1.38"/>
    </reaction>
</comment>
<dbReference type="SMART" id="SM00859">
    <property type="entry name" value="Semialdhyde_dh"/>
    <property type="match status" value="1"/>
</dbReference>
<comment type="function">
    <text evidence="7">Catalyzes the NADPH-dependent reduction of N-acetyl-5-glutamyl phosphate to yield N-acetyl-L-glutamate 5-semialdehyde.</text>
</comment>
<keyword evidence="4 7" id="KW-0521">NADP</keyword>
<dbReference type="CDD" id="cd23934">
    <property type="entry name" value="AGPR_1_C"/>
    <property type="match status" value="1"/>
</dbReference>
<accession>D5VUC4</accession>
<keyword evidence="7" id="KW-0963">Cytoplasm</keyword>
<dbReference type="CDD" id="cd17895">
    <property type="entry name" value="AGPR_1_N"/>
    <property type="match status" value="1"/>
</dbReference>
<dbReference type="GO" id="GO:0051287">
    <property type="term" value="F:NAD binding"/>
    <property type="evidence" value="ECO:0007669"/>
    <property type="project" value="InterPro"/>
</dbReference>
<sequence length="336" mass="37824">MRVAIIGATGYTGGELLRLLAKHEKIEDIEIASRTYKGEPLFKVHPHLREIYKDLTFISPDEVDSDLVFTATPHGASLKIVPSLLERGMKVIDLSGDYRFENLEVYEKYYKVKHPGLPEANIAYGLPELFRKEIKKADLVANPGCFPTGSILLLAPLVKHNLIEERVIIDAKTGVSGAGANPSEVTHFPNVNEDIKPYKVVDHRHKPEIEEKLNKLGKVRVSFTPHLAPITRGILTTAHTFLKENLELEEILKLYREFYKDESFIRVYEEIPKLSYVRGSNYCDIGGFAIDDNLRLVLFSVIDNLVKGASGQAIQNMNIMMGFDEKEGLNIIPLNP</sequence>
<dbReference type="InterPro" id="IPR050085">
    <property type="entry name" value="AGPR"/>
</dbReference>
<dbReference type="PROSITE" id="PS01224">
    <property type="entry name" value="ARGC"/>
    <property type="match status" value="1"/>
</dbReference>
<dbReference type="Pfam" id="PF22698">
    <property type="entry name" value="Semialdhyde_dhC_1"/>
    <property type="match status" value="1"/>
</dbReference>
<dbReference type="PANTHER" id="PTHR32338">
    <property type="entry name" value="N-ACETYL-GAMMA-GLUTAMYL-PHOSPHATE REDUCTASE, CHLOROPLASTIC-RELATED-RELATED"/>
    <property type="match status" value="1"/>
</dbReference>
<dbReference type="GO" id="GO:0003942">
    <property type="term" value="F:N-acetyl-gamma-glutamyl-phosphate reductase activity"/>
    <property type="evidence" value="ECO:0007669"/>
    <property type="project" value="UniProtKB-UniRule"/>
</dbReference>
<dbReference type="PANTHER" id="PTHR32338:SF10">
    <property type="entry name" value="N-ACETYL-GAMMA-GLUTAMYL-PHOSPHATE REDUCTASE, CHLOROPLASTIC-RELATED"/>
    <property type="match status" value="1"/>
</dbReference>
<keyword evidence="5 7" id="KW-0560">Oxidoreductase</keyword>
<dbReference type="EC" id="1.2.1.38" evidence="7"/>
<evidence type="ECO:0000313" key="11">
    <source>
        <dbReference type="Proteomes" id="UP000002061"/>
    </source>
</evidence>
<dbReference type="InterPro" id="IPR000534">
    <property type="entry name" value="Semialdehyde_DH_NAD-bd"/>
</dbReference>
<evidence type="ECO:0000256" key="1">
    <source>
        <dbReference type="ARBA" id="ARBA00004862"/>
    </source>
</evidence>
<dbReference type="SUPFAM" id="SSF51735">
    <property type="entry name" value="NAD(P)-binding Rossmann-fold domains"/>
    <property type="match status" value="1"/>
</dbReference>
<dbReference type="HAMAP" id="MF_00150">
    <property type="entry name" value="ArgC_type1"/>
    <property type="match status" value="1"/>
</dbReference>
<evidence type="ECO:0000259" key="9">
    <source>
        <dbReference type="SMART" id="SM00859"/>
    </source>
</evidence>
<dbReference type="InterPro" id="IPR023013">
    <property type="entry name" value="AGPR_AS"/>
</dbReference>
<keyword evidence="3 7" id="KW-0028">Amino-acid biosynthesis</keyword>
<dbReference type="NCBIfam" id="TIGR01850">
    <property type="entry name" value="argC"/>
    <property type="match status" value="1"/>
</dbReference>
<dbReference type="UniPathway" id="UPA00068">
    <property type="reaction ID" value="UER00108"/>
</dbReference>
<feature type="active site" evidence="7 8">
    <location>
        <position position="145"/>
    </location>
</feature>
<dbReference type="GO" id="GO:0070401">
    <property type="term" value="F:NADP+ binding"/>
    <property type="evidence" value="ECO:0007669"/>
    <property type="project" value="InterPro"/>
</dbReference>
<evidence type="ECO:0000256" key="6">
    <source>
        <dbReference type="ARBA" id="ARBA00050557"/>
    </source>
</evidence>
<reference evidence="10" key="1">
    <citation type="submission" date="2010-04" db="EMBL/GenBank/DDBJ databases">
        <title>Complete sequence of Methanocaldococcus infernus ME.</title>
        <authorList>
            <consortium name="US DOE Joint Genome Institute"/>
            <person name="Lucas S."/>
            <person name="Copeland A."/>
            <person name="Lapidus A."/>
            <person name="Cheng J.-F."/>
            <person name="Bruce D."/>
            <person name="Goodwin L."/>
            <person name="Pitluck S."/>
            <person name="Munk A.C."/>
            <person name="Detter J.C."/>
            <person name="Han C."/>
            <person name="Tapia R."/>
            <person name="Land M."/>
            <person name="Hauser L."/>
            <person name="Kyrpides N."/>
            <person name="Mikhailova N."/>
            <person name="Sieprawska-Lupa M."/>
            <person name="Whitman W.B."/>
            <person name="Woyke T."/>
        </authorList>
    </citation>
    <scope>NUCLEOTIDE SEQUENCE [LARGE SCALE GENOMIC DNA]</scope>
    <source>
        <strain evidence="10">ME</strain>
    </source>
</reference>
<dbReference type="OrthoDB" id="372053at2157"/>
<feature type="domain" description="Semialdehyde dehydrogenase NAD-binding" evidence="9">
    <location>
        <begin position="2"/>
        <end position="137"/>
    </location>
</feature>
<dbReference type="Gene3D" id="3.40.50.720">
    <property type="entry name" value="NAD(P)-binding Rossmann-like Domain"/>
    <property type="match status" value="1"/>
</dbReference>
<evidence type="ECO:0000313" key="10">
    <source>
        <dbReference type="EMBL" id="ADG12736.1"/>
    </source>
</evidence>
<comment type="similarity">
    <text evidence="7">Belongs to the NAGSA dehydrogenase family. Type 1 subfamily.</text>
</comment>
<name>D5VUC4_METIM</name>
<keyword evidence="2 7" id="KW-0055">Arginine biosynthesis</keyword>
<dbReference type="InterPro" id="IPR058924">
    <property type="entry name" value="AGPR_dimerisation_dom"/>
</dbReference>
<dbReference type="InterPro" id="IPR036291">
    <property type="entry name" value="NAD(P)-bd_dom_sf"/>
</dbReference>
<dbReference type="SUPFAM" id="SSF55347">
    <property type="entry name" value="Glyceraldehyde-3-phosphate dehydrogenase-like, C-terminal domain"/>
    <property type="match status" value="1"/>
</dbReference>
<dbReference type="eggNOG" id="arCOG00495">
    <property type="taxonomic scope" value="Archaea"/>
</dbReference>
<dbReference type="GO" id="GO:0006526">
    <property type="term" value="P:L-arginine biosynthetic process"/>
    <property type="evidence" value="ECO:0007669"/>
    <property type="project" value="UniProtKB-UniRule"/>
</dbReference>
<dbReference type="Proteomes" id="UP000002061">
    <property type="component" value="Chromosome"/>
</dbReference>
<dbReference type="Gene3D" id="3.30.360.10">
    <property type="entry name" value="Dihydrodipicolinate Reductase, domain 2"/>
    <property type="match status" value="1"/>
</dbReference>
<dbReference type="HOGENOM" id="CLU_006384_0_1_2"/>
<dbReference type="EMBL" id="CP002009">
    <property type="protein sequence ID" value="ADG12736.1"/>
    <property type="molecule type" value="Genomic_DNA"/>
</dbReference>
<keyword evidence="11" id="KW-1185">Reference proteome</keyword>
<proteinExistence type="inferred from homology"/>
<dbReference type="InterPro" id="IPR000706">
    <property type="entry name" value="AGPR_type-1"/>
</dbReference>
<comment type="subcellular location">
    <subcellularLocation>
        <location evidence="7">Cytoplasm</location>
    </subcellularLocation>
</comment>
<dbReference type="FunFam" id="3.30.360.10:FF:000014">
    <property type="entry name" value="N-acetyl-gamma-glutamyl-phosphate reductase"/>
    <property type="match status" value="1"/>
</dbReference>
<organism evidence="10 11">
    <name type="scientific">Methanocaldococcus infernus (strain DSM 11812 / JCM 15783 / ME)</name>
    <dbReference type="NCBI Taxonomy" id="573063"/>
    <lineage>
        <taxon>Archaea</taxon>
        <taxon>Methanobacteriati</taxon>
        <taxon>Methanobacteriota</taxon>
        <taxon>Methanomada group</taxon>
        <taxon>Methanococci</taxon>
        <taxon>Methanococcales</taxon>
        <taxon>Methanocaldococcaceae</taxon>
        <taxon>Methanocaldococcus</taxon>
    </lineage>
</organism>
<protein>
    <recommendedName>
        <fullName evidence="7">N-acetyl-gamma-glutamyl-phosphate reductase</fullName>
        <shortName evidence="7">AGPR</shortName>
        <ecNumber evidence="7">1.2.1.38</ecNumber>
    </recommendedName>
    <alternativeName>
        <fullName evidence="7">N-acetyl-glutamate semialdehyde dehydrogenase</fullName>
        <shortName evidence="7">NAGSA dehydrogenase</shortName>
    </alternativeName>
</protein>
<evidence type="ECO:0000256" key="3">
    <source>
        <dbReference type="ARBA" id="ARBA00022605"/>
    </source>
</evidence>
<evidence type="ECO:0000256" key="2">
    <source>
        <dbReference type="ARBA" id="ARBA00022571"/>
    </source>
</evidence>
<dbReference type="GO" id="GO:0005737">
    <property type="term" value="C:cytoplasm"/>
    <property type="evidence" value="ECO:0007669"/>
    <property type="project" value="UniProtKB-SubCell"/>
</dbReference>
<gene>
    <name evidence="7" type="primary">argC</name>
    <name evidence="10" type="ordered locus">Metin_0064</name>
</gene>